<comment type="caution">
    <text evidence="1">The sequence shown here is derived from an EMBL/GenBank/DDBJ whole genome shotgun (WGS) entry which is preliminary data.</text>
</comment>
<accession>A0A643F6B7</accession>
<dbReference type="AlphaFoldDB" id="A0A643F6B7"/>
<dbReference type="EMBL" id="VZPE01000002">
    <property type="protein sequence ID" value="KAB0572623.1"/>
    <property type="molecule type" value="Genomic_DNA"/>
</dbReference>
<protein>
    <submittedName>
        <fullName evidence="1">Uncharacterized protein</fullName>
    </submittedName>
</protein>
<name>A0A643F6B7_9HYPH</name>
<proteinExistence type="predicted"/>
<dbReference type="NCBIfam" id="NF047331">
    <property type="entry name" value="phage_HTJ"/>
    <property type="match status" value="1"/>
</dbReference>
<gene>
    <name evidence="1" type="ORF">F7Q93_07325</name>
</gene>
<sequence length="69" mass="7825">MNVTEMQQQLANLRALRAEGVRKTRFGDDETEYRSDAELAAAIADLETRIVAALKPSRRLIYPRVSKGY</sequence>
<organism evidence="1">
    <name type="scientific">Brucella pituitosa</name>
    <dbReference type="NCBI Taxonomy" id="571256"/>
    <lineage>
        <taxon>Bacteria</taxon>
        <taxon>Pseudomonadati</taxon>
        <taxon>Pseudomonadota</taxon>
        <taxon>Alphaproteobacteria</taxon>
        <taxon>Hyphomicrobiales</taxon>
        <taxon>Brucellaceae</taxon>
        <taxon>Brucella/Ochrobactrum group</taxon>
        <taxon>Brucella</taxon>
    </lineage>
</organism>
<evidence type="ECO:0000313" key="1">
    <source>
        <dbReference type="EMBL" id="KAB0572623.1"/>
    </source>
</evidence>
<dbReference type="RefSeq" id="WP_128092907.1">
    <property type="nucleotide sequence ID" value="NZ_JBHEEN010000001.1"/>
</dbReference>
<reference evidence="1" key="1">
    <citation type="submission" date="2019-09" db="EMBL/GenBank/DDBJ databases">
        <title>Draft genome sequences of 48 bacterial type strains from the CCUG.</title>
        <authorList>
            <person name="Tunovic T."/>
            <person name="Pineiro-Iglesias B."/>
            <person name="Unosson C."/>
            <person name="Inganas E."/>
            <person name="Ohlen M."/>
            <person name="Cardew S."/>
            <person name="Jensie-Markopoulos S."/>
            <person name="Salva-Serra F."/>
            <person name="Jaen-Luchoro D."/>
            <person name="Karlsson R."/>
            <person name="Svensson-Stadler L."/>
            <person name="Chun J."/>
            <person name="Moore E."/>
        </authorList>
    </citation>
    <scope>NUCLEOTIDE SEQUENCE</scope>
    <source>
        <strain evidence="1">CCUG 50899</strain>
    </source>
</reference>